<evidence type="ECO:0000313" key="1">
    <source>
        <dbReference type="EMBL" id="CAI0555892.1"/>
    </source>
</evidence>
<comment type="caution">
    <text evidence="1">The sequence shown here is derived from an EMBL/GenBank/DDBJ whole genome shotgun (WGS) entry which is preliminary data.</text>
</comment>
<accession>A0AAV0RHE2</accession>
<dbReference type="Proteomes" id="UP001154282">
    <property type="component" value="Unassembled WGS sequence"/>
</dbReference>
<name>A0AAV0RHE2_9ROSI</name>
<keyword evidence="2" id="KW-1185">Reference proteome</keyword>
<reference evidence="1" key="1">
    <citation type="submission" date="2022-08" db="EMBL/GenBank/DDBJ databases">
        <authorList>
            <person name="Gutierrez-Valencia J."/>
        </authorList>
    </citation>
    <scope>NUCLEOTIDE SEQUENCE</scope>
</reference>
<dbReference type="EMBL" id="CAMGYJ010000010">
    <property type="protein sequence ID" value="CAI0555892.1"/>
    <property type="molecule type" value="Genomic_DNA"/>
</dbReference>
<gene>
    <name evidence="1" type="ORF">LITE_LOCUS47770</name>
</gene>
<proteinExistence type="predicted"/>
<protein>
    <submittedName>
        <fullName evidence="1">Uncharacterized protein</fullName>
    </submittedName>
</protein>
<evidence type="ECO:0000313" key="2">
    <source>
        <dbReference type="Proteomes" id="UP001154282"/>
    </source>
</evidence>
<organism evidence="1 2">
    <name type="scientific">Linum tenue</name>
    <dbReference type="NCBI Taxonomy" id="586396"/>
    <lineage>
        <taxon>Eukaryota</taxon>
        <taxon>Viridiplantae</taxon>
        <taxon>Streptophyta</taxon>
        <taxon>Embryophyta</taxon>
        <taxon>Tracheophyta</taxon>
        <taxon>Spermatophyta</taxon>
        <taxon>Magnoliopsida</taxon>
        <taxon>eudicotyledons</taxon>
        <taxon>Gunneridae</taxon>
        <taxon>Pentapetalae</taxon>
        <taxon>rosids</taxon>
        <taxon>fabids</taxon>
        <taxon>Malpighiales</taxon>
        <taxon>Linaceae</taxon>
        <taxon>Linum</taxon>
    </lineage>
</organism>
<dbReference type="AlphaFoldDB" id="A0AAV0RHE2"/>
<sequence>MASGFEDAGRGSCIEVRGQEWDRFGGDPSGNVFGAIVAAWTECKHYCVETYAGRS</sequence>